<proteinExistence type="predicted"/>
<accession>A0ABS1Z0Z4</accession>
<gene>
    <name evidence="1" type="ORF">JJB79_01345</name>
</gene>
<evidence type="ECO:0000313" key="2">
    <source>
        <dbReference type="Proteomes" id="UP000809137"/>
    </source>
</evidence>
<dbReference type="EMBL" id="JAFCXS010000001">
    <property type="protein sequence ID" value="MBM0746069.1"/>
    <property type="molecule type" value="Genomic_DNA"/>
</dbReference>
<keyword evidence="2" id="KW-1185">Reference proteome</keyword>
<evidence type="ECO:0000313" key="1">
    <source>
        <dbReference type="EMBL" id="MBM0746069.1"/>
    </source>
</evidence>
<dbReference type="RefSeq" id="WP_039384496.1">
    <property type="nucleotide sequence ID" value="NZ_CP083448.1"/>
</dbReference>
<organism evidence="1 2">
    <name type="scientific">Pantoea eucrina</name>
    <dbReference type="NCBI Taxonomy" id="472693"/>
    <lineage>
        <taxon>Bacteria</taxon>
        <taxon>Pseudomonadati</taxon>
        <taxon>Pseudomonadota</taxon>
        <taxon>Gammaproteobacteria</taxon>
        <taxon>Enterobacterales</taxon>
        <taxon>Erwiniaceae</taxon>
        <taxon>Pantoea</taxon>
    </lineage>
</organism>
<name>A0ABS1Z0Z4_9GAMM</name>
<reference evidence="1 2" key="1">
    <citation type="submission" date="2021-01" db="EMBL/GenBank/DDBJ databases">
        <title>Complete genome sequence of Pantoea eucrina OB49, a heavy metal tolerant bacterium with PGPR potential isolated from wheat in Algeria.</title>
        <authorList>
            <person name="Lekired A."/>
            <person name="Ouzari I.H."/>
        </authorList>
    </citation>
    <scope>NUCLEOTIDE SEQUENCE [LARGE SCALE GENOMIC DNA]</scope>
    <source>
        <strain evidence="1 2">OB49</strain>
    </source>
</reference>
<dbReference type="GeneID" id="84691334"/>
<protein>
    <submittedName>
        <fullName evidence="1">Uncharacterized protein</fullName>
    </submittedName>
</protein>
<comment type="caution">
    <text evidence="1">The sequence shown here is derived from an EMBL/GenBank/DDBJ whole genome shotgun (WGS) entry which is preliminary data.</text>
</comment>
<sequence>MTAINDNCCCYLIRFMLKPVKYFVSDHALSGFLLHRADCLHLPAADARTFIGSCYSKEQALSVSQTNYRGVKLCLECLIPAETASFLPLVVKSGSRKKQKTSPEEKAEMIYLPAERKSRKRIMKVKAVRHLPQTS</sequence>
<dbReference type="Proteomes" id="UP000809137">
    <property type="component" value="Unassembled WGS sequence"/>
</dbReference>